<dbReference type="RefSeq" id="WP_197967444.1">
    <property type="nucleotide sequence ID" value="NZ_JACEGD010000019.1"/>
</dbReference>
<organism evidence="3 4">
    <name type="scientific">Bradyrhizobium diversitatis</name>
    <dbReference type="NCBI Taxonomy" id="2755406"/>
    <lineage>
        <taxon>Bacteria</taxon>
        <taxon>Pseudomonadati</taxon>
        <taxon>Pseudomonadota</taxon>
        <taxon>Alphaproteobacteria</taxon>
        <taxon>Hyphomicrobiales</taxon>
        <taxon>Nitrobacteraceae</taxon>
        <taxon>Bradyrhizobium</taxon>
    </lineage>
</organism>
<feature type="region of interest" description="Disordered" evidence="1">
    <location>
        <begin position="79"/>
        <end position="150"/>
    </location>
</feature>
<feature type="compositionally biased region" description="Polar residues" evidence="1">
    <location>
        <begin position="199"/>
        <end position="208"/>
    </location>
</feature>
<dbReference type="EMBL" id="JACEGD010000019">
    <property type="protein sequence ID" value="MBH5388862.1"/>
    <property type="molecule type" value="Genomic_DNA"/>
</dbReference>
<evidence type="ECO:0000256" key="1">
    <source>
        <dbReference type="SAM" id="MobiDB-lite"/>
    </source>
</evidence>
<feature type="compositionally biased region" description="Low complexity" evidence="1">
    <location>
        <begin position="119"/>
        <end position="128"/>
    </location>
</feature>
<gene>
    <name evidence="3" type="ORF">H1B27_21575</name>
</gene>
<dbReference type="Proteomes" id="UP001194539">
    <property type="component" value="Unassembled WGS sequence"/>
</dbReference>
<feature type="transmembrane region" description="Helical" evidence="2">
    <location>
        <begin position="156"/>
        <end position="176"/>
    </location>
</feature>
<sequence length="408" mass="43791">MTETGDTAANASKAQEIKAGLVRLLSERIREISDDPRQMRDIVYELARVKLLEQFTPASAWEARELQQVLERAIREVERSFERDGTSSSAKASATVASHSPQVDVPPHARVTPPPLPTSPALASPTPSMAAETARRPVASPRSPDHPKQRGAFNSLIRLTAILLLIAGAGTAIVSWPRLRTQLTALSQVAPPSERAKTSEPQPTTIPSPSLGETLERTPENPKEPAPIAHPSMPLPTTFGVYALSEGQLHELKPVPGKIPDRRVAISAAINAPSVTTLMDGDVKFVVFRPDGGVDASGTEVRVVAKVSRALGVDASGKAAMVNAGDSWVIRSMSYPYKVGPIEQQSRMLLLQPEQDGFTLAPGRYIVVVKGMGYDFTVAGTVTDPNQCVERINAANGAFYSPCPPPRR</sequence>
<proteinExistence type="predicted"/>
<feature type="compositionally biased region" description="Low complexity" evidence="1">
    <location>
        <begin position="87"/>
        <end position="100"/>
    </location>
</feature>
<evidence type="ECO:0000313" key="3">
    <source>
        <dbReference type="EMBL" id="MBH5388862.1"/>
    </source>
</evidence>
<keyword evidence="2" id="KW-1133">Transmembrane helix</keyword>
<evidence type="ECO:0000256" key="2">
    <source>
        <dbReference type="SAM" id="Phobius"/>
    </source>
</evidence>
<feature type="region of interest" description="Disordered" evidence="1">
    <location>
        <begin position="187"/>
        <end position="232"/>
    </location>
</feature>
<comment type="caution">
    <text evidence="3">The sequence shown here is derived from an EMBL/GenBank/DDBJ whole genome shotgun (WGS) entry which is preliminary data.</text>
</comment>
<keyword evidence="2" id="KW-0812">Transmembrane</keyword>
<name>A0ABS0P731_9BRAD</name>
<keyword evidence="4" id="KW-1185">Reference proteome</keyword>
<protein>
    <submittedName>
        <fullName evidence="3">Uncharacterized protein</fullName>
    </submittedName>
</protein>
<feature type="compositionally biased region" description="Basic and acidic residues" evidence="1">
    <location>
        <begin position="214"/>
        <end position="223"/>
    </location>
</feature>
<accession>A0ABS0P731</accession>
<evidence type="ECO:0000313" key="4">
    <source>
        <dbReference type="Proteomes" id="UP001194539"/>
    </source>
</evidence>
<reference evidence="3 4" key="1">
    <citation type="submission" date="2020-07" db="EMBL/GenBank/DDBJ databases">
        <title>Bradyrhizobium diversity isolated from nodules of indigenous legumes of Western Australia.</title>
        <authorList>
            <person name="Klepa M.S."/>
        </authorList>
    </citation>
    <scope>NUCLEOTIDE SEQUENCE [LARGE SCALE GENOMIC DNA]</scope>
    <source>
        <strain evidence="3 4">CNPSo 4019</strain>
    </source>
</reference>
<keyword evidence="2" id="KW-0472">Membrane</keyword>